<evidence type="ECO:0000313" key="2">
    <source>
        <dbReference type="EMBL" id="CAH3033660.1"/>
    </source>
</evidence>
<accession>A0AAU9VQW6</accession>
<protein>
    <submittedName>
        <fullName evidence="2">Uncharacterized protein</fullName>
    </submittedName>
</protein>
<gene>
    <name evidence="2" type="ORF">PMEA_00010217</name>
</gene>
<keyword evidence="3" id="KW-1185">Reference proteome</keyword>
<reference evidence="2 3" key="1">
    <citation type="submission" date="2022-05" db="EMBL/GenBank/DDBJ databases">
        <authorList>
            <consortium name="Genoscope - CEA"/>
            <person name="William W."/>
        </authorList>
    </citation>
    <scope>NUCLEOTIDE SEQUENCE [LARGE SCALE GENOMIC DNA]</scope>
</reference>
<keyword evidence="1" id="KW-0175">Coiled coil</keyword>
<comment type="caution">
    <text evidence="2">The sequence shown here is derived from an EMBL/GenBank/DDBJ whole genome shotgun (WGS) entry which is preliminary data.</text>
</comment>
<dbReference type="AlphaFoldDB" id="A0AAU9VQW6"/>
<name>A0AAU9VQW6_9CNID</name>
<evidence type="ECO:0000256" key="1">
    <source>
        <dbReference type="SAM" id="Coils"/>
    </source>
</evidence>
<dbReference type="EMBL" id="CALNXJ010000002">
    <property type="protein sequence ID" value="CAH3033660.1"/>
    <property type="molecule type" value="Genomic_DNA"/>
</dbReference>
<evidence type="ECO:0000313" key="3">
    <source>
        <dbReference type="Proteomes" id="UP001159428"/>
    </source>
</evidence>
<organism evidence="2 3">
    <name type="scientific">Pocillopora meandrina</name>
    <dbReference type="NCBI Taxonomy" id="46732"/>
    <lineage>
        <taxon>Eukaryota</taxon>
        <taxon>Metazoa</taxon>
        <taxon>Cnidaria</taxon>
        <taxon>Anthozoa</taxon>
        <taxon>Hexacorallia</taxon>
        <taxon>Scleractinia</taxon>
        <taxon>Astrocoeniina</taxon>
        <taxon>Pocilloporidae</taxon>
        <taxon>Pocillopora</taxon>
    </lineage>
</organism>
<feature type="coiled-coil region" evidence="1">
    <location>
        <begin position="1"/>
        <end position="54"/>
    </location>
</feature>
<dbReference type="Proteomes" id="UP001159428">
    <property type="component" value="Unassembled WGS sequence"/>
</dbReference>
<sequence>MAELEQAVKKIDAKLRMLKFTTEEVPRIREKKELKVLKRLQKDLEKQLDGVHEQKCIISLPTIQGSQPAKIHPFYEKLSTNAQALETMGKIQEINGYVRVTLDKLPDIRADLVRLDDNWQEWGFPHMLESLRK</sequence>
<proteinExistence type="predicted"/>